<dbReference type="InterPro" id="IPR050600">
    <property type="entry name" value="SETD3_SETD6_MTase"/>
</dbReference>
<dbReference type="EnsemblProtists" id="EOD23805">
    <property type="protein sequence ID" value="EOD23805"/>
    <property type="gene ID" value="EMIHUDRAFT_460764"/>
</dbReference>
<dbReference type="CDD" id="cd10527">
    <property type="entry name" value="SET_LSMT"/>
    <property type="match status" value="1"/>
</dbReference>
<evidence type="ECO:0000313" key="3">
    <source>
        <dbReference type="Proteomes" id="UP000013827"/>
    </source>
</evidence>
<dbReference type="InterPro" id="IPR001478">
    <property type="entry name" value="PDZ"/>
</dbReference>
<dbReference type="InterPro" id="IPR046341">
    <property type="entry name" value="SET_dom_sf"/>
</dbReference>
<proteinExistence type="predicted"/>
<keyword evidence="3" id="KW-1185">Reference proteome</keyword>
<dbReference type="PaxDb" id="2903-EOD23805"/>
<dbReference type="InterPro" id="IPR036034">
    <property type="entry name" value="PDZ_sf"/>
</dbReference>
<reference evidence="2" key="2">
    <citation type="submission" date="2024-10" db="UniProtKB">
        <authorList>
            <consortium name="EnsemblProtists"/>
        </authorList>
    </citation>
    <scope>IDENTIFICATION</scope>
</reference>
<dbReference type="AlphaFoldDB" id="A0A0D3JJX0"/>
<accession>A0A0D3JJX0</accession>
<dbReference type="PANTHER" id="PTHR13271">
    <property type="entry name" value="UNCHARACTERIZED PUTATIVE METHYLTRANSFERASE"/>
    <property type="match status" value="1"/>
</dbReference>
<evidence type="ECO:0000259" key="1">
    <source>
        <dbReference type="PROSITE" id="PS50106"/>
    </source>
</evidence>
<dbReference type="GO" id="GO:0016279">
    <property type="term" value="F:protein-lysine N-methyltransferase activity"/>
    <property type="evidence" value="ECO:0007669"/>
    <property type="project" value="TreeGrafter"/>
</dbReference>
<dbReference type="Gene3D" id="3.90.1410.10">
    <property type="entry name" value="set domain protein methyltransferase, domain 1"/>
    <property type="match status" value="1"/>
</dbReference>
<dbReference type="GeneID" id="17269352"/>
<reference evidence="3" key="1">
    <citation type="journal article" date="2013" name="Nature">
        <title>Pan genome of the phytoplankton Emiliania underpins its global distribution.</title>
        <authorList>
            <person name="Read B.A."/>
            <person name="Kegel J."/>
            <person name="Klute M.J."/>
            <person name="Kuo A."/>
            <person name="Lefebvre S.C."/>
            <person name="Maumus F."/>
            <person name="Mayer C."/>
            <person name="Miller J."/>
            <person name="Monier A."/>
            <person name="Salamov A."/>
            <person name="Young J."/>
            <person name="Aguilar M."/>
            <person name="Claverie J.M."/>
            <person name="Frickenhaus S."/>
            <person name="Gonzalez K."/>
            <person name="Herman E.K."/>
            <person name="Lin Y.C."/>
            <person name="Napier J."/>
            <person name="Ogata H."/>
            <person name="Sarno A.F."/>
            <person name="Shmutz J."/>
            <person name="Schroeder D."/>
            <person name="de Vargas C."/>
            <person name="Verret F."/>
            <person name="von Dassow P."/>
            <person name="Valentin K."/>
            <person name="Van de Peer Y."/>
            <person name="Wheeler G."/>
            <person name="Dacks J.B."/>
            <person name="Delwiche C.F."/>
            <person name="Dyhrman S.T."/>
            <person name="Glockner G."/>
            <person name="John U."/>
            <person name="Richards T."/>
            <person name="Worden A.Z."/>
            <person name="Zhang X."/>
            <person name="Grigoriev I.V."/>
            <person name="Allen A.E."/>
            <person name="Bidle K."/>
            <person name="Borodovsky M."/>
            <person name="Bowler C."/>
            <person name="Brownlee C."/>
            <person name="Cock J.M."/>
            <person name="Elias M."/>
            <person name="Gladyshev V.N."/>
            <person name="Groth M."/>
            <person name="Guda C."/>
            <person name="Hadaegh A."/>
            <person name="Iglesias-Rodriguez M.D."/>
            <person name="Jenkins J."/>
            <person name="Jones B.M."/>
            <person name="Lawson T."/>
            <person name="Leese F."/>
            <person name="Lindquist E."/>
            <person name="Lobanov A."/>
            <person name="Lomsadze A."/>
            <person name="Malik S.B."/>
            <person name="Marsh M.E."/>
            <person name="Mackinder L."/>
            <person name="Mock T."/>
            <person name="Mueller-Roeber B."/>
            <person name="Pagarete A."/>
            <person name="Parker M."/>
            <person name="Probert I."/>
            <person name="Quesneville H."/>
            <person name="Raines C."/>
            <person name="Rensing S.A."/>
            <person name="Riano-Pachon D.M."/>
            <person name="Richier S."/>
            <person name="Rokitta S."/>
            <person name="Shiraiwa Y."/>
            <person name="Soanes D.M."/>
            <person name="van der Giezen M."/>
            <person name="Wahlund T.M."/>
            <person name="Williams B."/>
            <person name="Wilson W."/>
            <person name="Wolfe G."/>
            <person name="Wurch L.L."/>
        </authorList>
    </citation>
    <scope>NUCLEOTIDE SEQUENCE</scope>
</reference>
<feature type="domain" description="PDZ" evidence="1">
    <location>
        <begin position="1"/>
        <end position="45"/>
    </location>
</feature>
<dbReference type="RefSeq" id="XP_005776234.1">
    <property type="nucleotide sequence ID" value="XM_005776177.1"/>
</dbReference>
<sequence length="307" mass="32942">MHEDRHGRLGLGCHDGVVDLLVPGSPAADVLQLGDRVLRWNGVEMHDAKTGSWKLLRDVIRPSDSHSVVVERRLVPGLRAAERDARGGGELRAPASPPFAALLEDIHASGGFVGPIVDSVSSDGLRGLSVSRAVEAGAPLLALPPGSYLSAASDESADESELPLDPPLKLFERLILRTLRARASGALPSYMATLPQSVDLLRDWSDDELAQLQSASLHAAALSQRQHLGNTCRRLLPLLAASERSPASDAERLEVLAWAESIVRSRALSIADLATSSPERMLLLLAFDLCNHRSRVPAKRQATCSNQ</sequence>
<dbReference type="KEGG" id="ehx:EMIHUDRAFT_460764"/>
<name>A0A0D3JJX0_EMIH1</name>
<dbReference type="SUPFAM" id="SSF82199">
    <property type="entry name" value="SET domain"/>
    <property type="match status" value="1"/>
</dbReference>
<dbReference type="SUPFAM" id="SSF50156">
    <property type="entry name" value="PDZ domain-like"/>
    <property type="match status" value="1"/>
</dbReference>
<dbReference type="Proteomes" id="UP000013827">
    <property type="component" value="Unassembled WGS sequence"/>
</dbReference>
<organism evidence="2 3">
    <name type="scientific">Emiliania huxleyi (strain CCMP1516)</name>
    <dbReference type="NCBI Taxonomy" id="280463"/>
    <lineage>
        <taxon>Eukaryota</taxon>
        <taxon>Haptista</taxon>
        <taxon>Haptophyta</taxon>
        <taxon>Prymnesiophyceae</taxon>
        <taxon>Isochrysidales</taxon>
        <taxon>Noelaerhabdaceae</taxon>
        <taxon>Emiliania</taxon>
    </lineage>
</organism>
<protein>
    <recommendedName>
        <fullName evidence="1">PDZ domain-containing protein</fullName>
    </recommendedName>
</protein>
<dbReference type="PROSITE" id="PS50106">
    <property type="entry name" value="PDZ"/>
    <property type="match status" value="1"/>
</dbReference>
<evidence type="ECO:0000313" key="2">
    <source>
        <dbReference type="EnsemblProtists" id="EOD23805"/>
    </source>
</evidence>
<dbReference type="HOGENOM" id="CLU_907919_0_0_1"/>